<dbReference type="InterPro" id="IPR036366">
    <property type="entry name" value="PGBDSf"/>
</dbReference>
<dbReference type="EMBL" id="JAMQBH010000010">
    <property type="protein sequence ID" value="MCM2515578.1"/>
    <property type="molecule type" value="Genomic_DNA"/>
</dbReference>
<organism evidence="3 4">
    <name type="scientific">Streptomyces griseoincarnatus</name>
    <dbReference type="NCBI Taxonomy" id="29305"/>
    <lineage>
        <taxon>Bacteria</taxon>
        <taxon>Bacillati</taxon>
        <taxon>Actinomycetota</taxon>
        <taxon>Actinomycetes</taxon>
        <taxon>Kitasatosporales</taxon>
        <taxon>Streptomycetaceae</taxon>
        <taxon>Streptomyces</taxon>
        <taxon>Streptomyces griseoincarnatus group</taxon>
    </lineage>
</organism>
<evidence type="ECO:0000256" key="1">
    <source>
        <dbReference type="SAM" id="MobiDB-lite"/>
    </source>
</evidence>
<feature type="compositionally biased region" description="Low complexity" evidence="1">
    <location>
        <begin position="34"/>
        <end position="62"/>
    </location>
</feature>
<name>A0ABT0VW50_STRGI</name>
<sequence>MWVAAAVVVLGLLTVSLVQLFTRPVDLFDPPALLAPSRSAPPEASSAEGTSPSPTPETTAPGSRPPTPSSGASGESPPSTATTAPGNIGLGPEGSADDASVLARGDRGDNVLDLQRRLRTAGIDTAPLDGVYGQPTEAAVQNYQALRGIRTDPSGVYGPDTRAVLEAET</sequence>
<evidence type="ECO:0000313" key="3">
    <source>
        <dbReference type="EMBL" id="MCM2515578.1"/>
    </source>
</evidence>
<dbReference type="RefSeq" id="WP_251099060.1">
    <property type="nucleotide sequence ID" value="NZ_JAMQBH010000010.1"/>
</dbReference>
<comment type="caution">
    <text evidence="3">The sequence shown here is derived from an EMBL/GenBank/DDBJ whole genome shotgun (WGS) entry which is preliminary data.</text>
</comment>
<feature type="domain" description="Peptidoglycan binding-like" evidence="2">
    <location>
        <begin position="107"/>
        <end position="165"/>
    </location>
</feature>
<reference evidence="3 4" key="1">
    <citation type="submission" date="2022-06" db="EMBL/GenBank/DDBJ databases">
        <title>Whole genome sequence of Streptomyces griseoincarnatus RB7AG.</title>
        <authorList>
            <person name="Ray L."/>
            <person name="Behera S."/>
            <person name="Panda A.N."/>
        </authorList>
    </citation>
    <scope>NUCLEOTIDE SEQUENCE [LARGE SCALE GENOMIC DNA]</scope>
    <source>
        <strain evidence="3 4">RB7AG</strain>
    </source>
</reference>
<accession>A0ABT0VW50</accession>
<protein>
    <submittedName>
        <fullName evidence="3">Peptidoglycan-binding protein</fullName>
    </submittedName>
</protein>
<evidence type="ECO:0000313" key="4">
    <source>
        <dbReference type="Proteomes" id="UP001523263"/>
    </source>
</evidence>
<dbReference type="Gene3D" id="1.10.101.10">
    <property type="entry name" value="PGBD-like superfamily/PGBD"/>
    <property type="match status" value="1"/>
</dbReference>
<dbReference type="SUPFAM" id="SSF47090">
    <property type="entry name" value="PGBD-like"/>
    <property type="match status" value="1"/>
</dbReference>
<gene>
    <name evidence="3" type="ORF">NC658_20295</name>
</gene>
<feature type="compositionally biased region" description="Low complexity" evidence="1">
    <location>
        <begin position="69"/>
        <end position="81"/>
    </location>
</feature>
<dbReference type="InterPro" id="IPR036365">
    <property type="entry name" value="PGBD-like_sf"/>
</dbReference>
<dbReference type="Pfam" id="PF01471">
    <property type="entry name" value="PG_binding_1"/>
    <property type="match status" value="1"/>
</dbReference>
<evidence type="ECO:0000259" key="2">
    <source>
        <dbReference type="Pfam" id="PF01471"/>
    </source>
</evidence>
<feature type="region of interest" description="Disordered" evidence="1">
    <location>
        <begin position="34"/>
        <end position="109"/>
    </location>
</feature>
<proteinExistence type="predicted"/>
<dbReference type="InterPro" id="IPR002477">
    <property type="entry name" value="Peptidoglycan-bd-like"/>
</dbReference>
<keyword evidence="4" id="KW-1185">Reference proteome</keyword>
<dbReference type="Proteomes" id="UP001523263">
    <property type="component" value="Unassembled WGS sequence"/>
</dbReference>